<dbReference type="InterPro" id="IPR013325">
    <property type="entry name" value="RNA_pol_sigma_r2"/>
</dbReference>
<reference evidence="8" key="1">
    <citation type="submission" date="2009-08" db="EMBL/GenBank/DDBJ databases">
        <title>The complete genome of Chitinophaga pinensis DSM 2588.</title>
        <authorList>
            <consortium name="US DOE Joint Genome Institute (JGI-PGF)"/>
            <person name="Lucas S."/>
            <person name="Copeland A."/>
            <person name="Lapidus A."/>
            <person name="Glavina del Rio T."/>
            <person name="Dalin E."/>
            <person name="Tice H."/>
            <person name="Bruce D."/>
            <person name="Goodwin L."/>
            <person name="Pitluck S."/>
            <person name="Kyrpides N."/>
            <person name="Mavromatis K."/>
            <person name="Ivanova N."/>
            <person name="Mikhailova N."/>
            <person name="Sims D."/>
            <person name="Meinche L."/>
            <person name="Brettin T."/>
            <person name="Detter J.C."/>
            <person name="Han C."/>
            <person name="Larimer F."/>
            <person name="Land M."/>
            <person name="Hauser L."/>
            <person name="Markowitz V."/>
            <person name="Cheng J.-F."/>
            <person name="Hugenholtz P."/>
            <person name="Woyke T."/>
            <person name="Wu D."/>
            <person name="Spring S."/>
            <person name="Klenk H.-P."/>
            <person name="Eisen J.A."/>
        </authorList>
    </citation>
    <scope>NUCLEOTIDE SEQUENCE [LARGE SCALE GENOMIC DNA]</scope>
    <source>
        <strain evidence="8">ATCC 43595 / DSM 2588 / LMG 13176 / NBRC 15968 / NCIMB 11800 / UQM 2034</strain>
    </source>
</reference>
<keyword evidence="2" id="KW-0805">Transcription regulation</keyword>
<accession>A0A979G4T4</accession>
<dbReference type="Pfam" id="PF04542">
    <property type="entry name" value="Sigma70_r2"/>
    <property type="match status" value="1"/>
</dbReference>
<dbReference type="PANTHER" id="PTHR43133:SF46">
    <property type="entry name" value="RNA POLYMERASE SIGMA-70 FACTOR ECF SUBFAMILY"/>
    <property type="match status" value="1"/>
</dbReference>
<proteinExistence type="inferred from homology"/>
<dbReference type="RefSeq" id="WP_012790804.1">
    <property type="nucleotide sequence ID" value="NC_013132.1"/>
</dbReference>
<evidence type="ECO:0000256" key="2">
    <source>
        <dbReference type="ARBA" id="ARBA00023015"/>
    </source>
</evidence>
<organism evidence="7 8">
    <name type="scientific">Chitinophaga pinensis (strain ATCC 43595 / DSM 2588 / LMG 13176 / NBRC 15968 / NCIMB 11800 / UQM 2034)</name>
    <dbReference type="NCBI Taxonomy" id="485918"/>
    <lineage>
        <taxon>Bacteria</taxon>
        <taxon>Pseudomonadati</taxon>
        <taxon>Bacteroidota</taxon>
        <taxon>Chitinophagia</taxon>
        <taxon>Chitinophagales</taxon>
        <taxon>Chitinophagaceae</taxon>
        <taxon>Chitinophaga</taxon>
    </lineage>
</organism>
<evidence type="ECO:0000256" key="1">
    <source>
        <dbReference type="ARBA" id="ARBA00010641"/>
    </source>
</evidence>
<comment type="similarity">
    <text evidence="1">Belongs to the sigma-70 factor family. ECF subfamily.</text>
</comment>
<dbReference type="Pfam" id="PF08281">
    <property type="entry name" value="Sigma70_r4_2"/>
    <property type="match status" value="1"/>
</dbReference>
<name>A0A979G4T4_CHIPD</name>
<dbReference type="InterPro" id="IPR036388">
    <property type="entry name" value="WH-like_DNA-bd_sf"/>
</dbReference>
<keyword evidence="3" id="KW-0731">Sigma factor</keyword>
<feature type="domain" description="RNA polymerase sigma factor 70 region 4 type 2" evidence="6">
    <location>
        <begin position="120"/>
        <end position="172"/>
    </location>
</feature>
<dbReference type="InterPro" id="IPR039425">
    <property type="entry name" value="RNA_pol_sigma-70-like"/>
</dbReference>
<dbReference type="GO" id="GO:0016987">
    <property type="term" value="F:sigma factor activity"/>
    <property type="evidence" value="ECO:0007669"/>
    <property type="project" value="UniProtKB-KW"/>
</dbReference>
<dbReference type="EMBL" id="CP001699">
    <property type="protein sequence ID" value="ACU60628.1"/>
    <property type="molecule type" value="Genomic_DNA"/>
</dbReference>
<evidence type="ECO:0000313" key="8">
    <source>
        <dbReference type="Proteomes" id="UP000002215"/>
    </source>
</evidence>
<dbReference type="OrthoDB" id="653814at2"/>
<dbReference type="KEGG" id="cpi:Cpin_3161"/>
<dbReference type="InterPro" id="IPR007627">
    <property type="entry name" value="RNA_pol_sigma70_r2"/>
</dbReference>
<evidence type="ECO:0000259" key="5">
    <source>
        <dbReference type="Pfam" id="PF04542"/>
    </source>
</evidence>
<sequence>MQSTNDIELLQLIKSADESAFVELHDRYHRVMFLEARNRLESEDEAKDAVQEIFMWVWEKRHKINIQHSFRAYLLQAIRFHCSKRIQAESSLRKKQKRYSEGMMEIFTSSLPVENKELNQQIRAAMEKVSPARRAAFKKVYLDGKSLKEVAEELGISIYTAKNNIINAVKTLRENLKNLH</sequence>
<dbReference type="Gene3D" id="1.10.1740.10">
    <property type="match status" value="1"/>
</dbReference>
<protein>
    <submittedName>
        <fullName evidence="7">RNA polymerase, sigma-24 subunit, ECF subfamily</fullName>
    </submittedName>
</protein>
<evidence type="ECO:0000256" key="4">
    <source>
        <dbReference type="ARBA" id="ARBA00023163"/>
    </source>
</evidence>
<evidence type="ECO:0000313" key="7">
    <source>
        <dbReference type="EMBL" id="ACU60628.1"/>
    </source>
</evidence>
<keyword evidence="4" id="KW-0804">Transcription</keyword>
<dbReference type="GO" id="GO:0006352">
    <property type="term" value="P:DNA-templated transcription initiation"/>
    <property type="evidence" value="ECO:0007669"/>
    <property type="project" value="InterPro"/>
</dbReference>
<dbReference type="InterPro" id="IPR013249">
    <property type="entry name" value="RNA_pol_sigma70_r4_t2"/>
</dbReference>
<dbReference type="AlphaFoldDB" id="A0A979G4T4"/>
<dbReference type="SUPFAM" id="SSF88946">
    <property type="entry name" value="Sigma2 domain of RNA polymerase sigma factors"/>
    <property type="match status" value="1"/>
</dbReference>
<gene>
    <name evidence="7" type="ordered locus">Cpin_3161</name>
</gene>
<dbReference type="Gene3D" id="1.10.10.10">
    <property type="entry name" value="Winged helix-like DNA-binding domain superfamily/Winged helix DNA-binding domain"/>
    <property type="match status" value="1"/>
</dbReference>
<reference evidence="7 8" key="2">
    <citation type="journal article" date="2010" name="Stand. Genomic Sci.">
        <title>Complete genome sequence of Chitinophaga pinensis type strain (UQM 2034).</title>
        <authorList>
            <person name="Glavina Del Rio T."/>
            <person name="Abt B."/>
            <person name="Spring S."/>
            <person name="Lapidus A."/>
            <person name="Nolan M."/>
            <person name="Tice H."/>
            <person name="Copeland A."/>
            <person name="Cheng J.F."/>
            <person name="Chen F."/>
            <person name="Bruce D."/>
            <person name="Goodwin L."/>
            <person name="Pitluck S."/>
            <person name="Ivanova N."/>
            <person name="Mavromatis K."/>
            <person name="Mikhailova N."/>
            <person name="Pati A."/>
            <person name="Chen A."/>
            <person name="Palaniappan K."/>
            <person name="Land M."/>
            <person name="Hauser L."/>
            <person name="Chang Y.J."/>
            <person name="Jeffries C.D."/>
            <person name="Chain P."/>
            <person name="Saunders E."/>
            <person name="Detter J.C."/>
            <person name="Brettin T."/>
            <person name="Rohde M."/>
            <person name="Goker M."/>
            <person name="Bristow J."/>
            <person name="Eisen J.A."/>
            <person name="Markowitz V."/>
            <person name="Hugenholtz P."/>
            <person name="Kyrpides N.C."/>
            <person name="Klenk H.P."/>
            <person name="Lucas S."/>
        </authorList>
    </citation>
    <scope>NUCLEOTIDE SEQUENCE [LARGE SCALE GENOMIC DNA]</scope>
    <source>
        <strain evidence="8">ATCC 43595 / DSM 2588 / LMG 13176 / NBRC 15968 / NCIMB 11800 / UQM 2034</strain>
    </source>
</reference>
<dbReference type="NCBIfam" id="TIGR02937">
    <property type="entry name" value="sigma70-ECF"/>
    <property type="match status" value="1"/>
</dbReference>
<dbReference type="InterPro" id="IPR014284">
    <property type="entry name" value="RNA_pol_sigma-70_dom"/>
</dbReference>
<dbReference type="Proteomes" id="UP000002215">
    <property type="component" value="Chromosome"/>
</dbReference>
<feature type="domain" description="RNA polymerase sigma-70 region 2" evidence="5">
    <location>
        <begin position="25"/>
        <end position="89"/>
    </location>
</feature>
<dbReference type="PANTHER" id="PTHR43133">
    <property type="entry name" value="RNA POLYMERASE ECF-TYPE SIGMA FACTO"/>
    <property type="match status" value="1"/>
</dbReference>
<dbReference type="GO" id="GO:0003677">
    <property type="term" value="F:DNA binding"/>
    <property type="evidence" value="ECO:0007669"/>
    <property type="project" value="InterPro"/>
</dbReference>
<evidence type="ECO:0000259" key="6">
    <source>
        <dbReference type="Pfam" id="PF08281"/>
    </source>
</evidence>
<evidence type="ECO:0000256" key="3">
    <source>
        <dbReference type="ARBA" id="ARBA00023082"/>
    </source>
</evidence>
<dbReference type="InterPro" id="IPR013324">
    <property type="entry name" value="RNA_pol_sigma_r3/r4-like"/>
</dbReference>
<dbReference type="SUPFAM" id="SSF88659">
    <property type="entry name" value="Sigma3 and sigma4 domains of RNA polymerase sigma factors"/>
    <property type="match status" value="1"/>
</dbReference>